<feature type="binding site" description="covalent" evidence="8">
    <location>
        <position position="33"/>
    </location>
    <ligand>
        <name>heme c</name>
        <dbReference type="ChEBI" id="CHEBI:61717"/>
        <label>1</label>
    </ligand>
</feature>
<evidence type="ECO:0000256" key="4">
    <source>
        <dbReference type="ARBA" id="ARBA00022723"/>
    </source>
</evidence>
<feature type="binding site" description="axial binding residue" evidence="9">
    <location>
        <position position="84"/>
    </location>
    <ligand>
        <name>heme c</name>
        <dbReference type="ChEBI" id="CHEBI:61717"/>
        <label>1</label>
    </ligand>
    <ligandPart>
        <name>Fe</name>
        <dbReference type="ChEBI" id="CHEBI:18248"/>
    </ligandPart>
</feature>
<protein>
    <submittedName>
        <fullName evidence="12">Cytochrome C</fullName>
    </submittedName>
</protein>
<evidence type="ECO:0000256" key="7">
    <source>
        <dbReference type="ARBA" id="ARBA00023004"/>
    </source>
</evidence>
<dbReference type="GO" id="GO:0042597">
    <property type="term" value="C:periplasmic space"/>
    <property type="evidence" value="ECO:0007669"/>
    <property type="project" value="UniProtKB-SubCell"/>
</dbReference>
<feature type="domain" description="Cytochrome c" evidence="11">
    <location>
        <begin position="117"/>
        <end position="204"/>
    </location>
</feature>
<evidence type="ECO:0000313" key="13">
    <source>
        <dbReference type="Proteomes" id="UP000239007"/>
    </source>
</evidence>
<reference evidence="12 13" key="1">
    <citation type="submission" date="2016-12" db="EMBL/GenBank/DDBJ databases">
        <title>Diversity of luminous bacteria.</title>
        <authorList>
            <person name="Yoshizawa S."/>
            <person name="Kogure K."/>
        </authorList>
    </citation>
    <scope>NUCLEOTIDE SEQUENCE [LARGE SCALE GENOMIC DNA]</scope>
    <source>
        <strain evidence="12 13">SA4-48</strain>
    </source>
</reference>
<keyword evidence="7 9" id="KW-0408">Iron</keyword>
<comment type="PTM">
    <text evidence="8">Binds 2 heme c groups covalently per subunit.</text>
</comment>
<dbReference type="PROSITE" id="PS51007">
    <property type="entry name" value="CYTC"/>
    <property type="match status" value="2"/>
</dbReference>
<name>A0A2S7US73_9GAMM</name>
<keyword evidence="4 9" id="KW-0479">Metal-binding</keyword>
<evidence type="ECO:0000256" key="6">
    <source>
        <dbReference type="ARBA" id="ARBA00022982"/>
    </source>
</evidence>
<dbReference type="Proteomes" id="UP000239007">
    <property type="component" value="Unassembled WGS sequence"/>
</dbReference>
<feature type="binding site" description="covalent" evidence="8">
    <location>
        <position position="132"/>
    </location>
    <ligand>
        <name>heme c</name>
        <dbReference type="ChEBI" id="CHEBI:61717"/>
        <label>2</label>
    </ligand>
</feature>
<evidence type="ECO:0000256" key="1">
    <source>
        <dbReference type="ARBA" id="ARBA00004418"/>
    </source>
</evidence>
<dbReference type="GO" id="GO:0005506">
    <property type="term" value="F:iron ion binding"/>
    <property type="evidence" value="ECO:0007669"/>
    <property type="project" value="InterPro"/>
</dbReference>
<dbReference type="SUPFAM" id="SSF46626">
    <property type="entry name" value="Cytochrome c"/>
    <property type="match status" value="2"/>
</dbReference>
<evidence type="ECO:0000256" key="9">
    <source>
        <dbReference type="PIRSR" id="PIRSR000005-2"/>
    </source>
</evidence>
<feature type="chain" id="PRO_5015511402" evidence="10">
    <location>
        <begin position="22"/>
        <end position="204"/>
    </location>
</feature>
<organism evidence="12 13">
    <name type="scientific">Psychrosphaera saromensis</name>
    <dbReference type="NCBI Taxonomy" id="716813"/>
    <lineage>
        <taxon>Bacteria</taxon>
        <taxon>Pseudomonadati</taxon>
        <taxon>Pseudomonadota</taxon>
        <taxon>Gammaproteobacteria</taxon>
        <taxon>Alteromonadales</taxon>
        <taxon>Pseudoalteromonadaceae</taxon>
        <taxon>Psychrosphaera</taxon>
    </lineage>
</organism>
<feature type="binding site" description="covalent" evidence="8">
    <location>
        <position position="36"/>
    </location>
    <ligand>
        <name>heme c</name>
        <dbReference type="ChEBI" id="CHEBI:61717"/>
        <label>1</label>
    </ligand>
</feature>
<keyword evidence="10" id="KW-0732">Signal</keyword>
<evidence type="ECO:0000313" key="12">
    <source>
        <dbReference type="EMBL" id="PQJ52777.1"/>
    </source>
</evidence>
<evidence type="ECO:0000259" key="11">
    <source>
        <dbReference type="PROSITE" id="PS51007"/>
    </source>
</evidence>
<evidence type="ECO:0000256" key="10">
    <source>
        <dbReference type="SAM" id="SignalP"/>
    </source>
</evidence>
<gene>
    <name evidence="12" type="ORF">BTO11_03310</name>
</gene>
<dbReference type="GO" id="GO:0020037">
    <property type="term" value="F:heme binding"/>
    <property type="evidence" value="ECO:0007669"/>
    <property type="project" value="InterPro"/>
</dbReference>
<feature type="binding site" description="axial binding residue" evidence="9">
    <location>
        <position position="180"/>
    </location>
    <ligand>
        <name>heme c</name>
        <dbReference type="ChEBI" id="CHEBI:61717"/>
        <label>2</label>
    </ligand>
    <ligandPart>
        <name>Fe</name>
        <dbReference type="ChEBI" id="CHEBI:18248"/>
    </ligandPart>
</feature>
<comment type="subcellular location">
    <subcellularLocation>
        <location evidence="1">Periplasm</location>
    </subcellularLocation>
</comment>
<keyword evidence="2" id="KW-0813">Transport</keyword>
<keyword evidence="13" id="KW-1185">Reference proteome</keyword>
<dbReference type="InterPro" id="IPR036909">
    <property type="entry name" value="Cyt_c-like_dom_sf"/>
</dbReference>
<dbReference type="PANTHER" id="PTHR33751">
    <property type="entry name" value="CBB3-TYPE CYTOCHROME C OXIDASE SUBUNIT FIXP"/>
    <property type="match status" value="1"/>
</dbReference>
<sequence length="204" mass="22173">MLVKSVLLFGLLLTISKPLSAQETATPQGLEYCTVCHGSQLKGNSNIGAPRLTQLSPWYVNRQLKNFRDGIRGNHPEDKTGGEMMVMVSQLSEQEIENIVEWIASTESSKPTPSITANPHDGEKLFQTCAACHGADAHGNKALGAPNLNGLNDWYILTQLNHFRSGIRGSEEDDTYGQQMKAASAVITSDQDAADLAAYITQLK</sequence>
<comment type="caution">
    <text evidence="12">The sequence shown here is derived from an EMBL/GenBank/DDBJ whole genome shotgun (WGS) entry which is preliminary data.</text>
</comment>
<evidence type="ECO:0000256" key="2">
    <source>
        <dbReference type="ARBA" id="ARBA00022448"/>
    </source>
</evidence>
<evidence type="ECO:0000256" key="5">
    <source>
        <dbReference type="ARBA" id="ARBA00022764"/>
    </source>
</evidence>
<keyword evidence="3 8" id="KW-0349">Heme</keyword>
<dbReference type="RefSeq" id="WP_105051247.1">
    <property type="nucleotide sequence ID" value="NZ_BMYG01000004.1"/>
</dbReference>
<dbReference type="PANTHER" id="PTHR33751:SF9">
    <property type="entry name" value="CYTOCHROME C4"/>
    <property type="match status" value="1"/>
</dbReference>
<dbReference type="GO" id="GO:0009055">
    <property type="term" value="F:electron transfer activity"/>
    <property type="evidence" value="ECO:0007669"/>
    <property type="project" value="InterPro"/>
</dbReference>
<dbReference type="Pfam" id="PF00034">
    <property type="entry name" value="Cytochrom_C"/>
    <property type="match status" value="2"/>
</dbReference>
<accession>A0A2S7US73</accession>
<keyword evidence="5" id="KW-0574">Periplasm</keyword>
<feature type="domain" description="Cytochrome c" evidence="11">
    <location>
        <begin position="1"/>
        <end position="107"/>
    </location>
</feature>
<feature type="binding site" description="axial binding residue" evidence="9">
    <location>
        <position position="133"/>
    </location>
    <ligand>
        <name>heme c</name>
        <dbReference type="ChEBI" id="CHEBI:61717"/>
        <label>2</label>
    </ligand>
    <ligandPart>
        <name>Fe</name>
        <dbReference type="ChEBI" id="CHEBI:18248"/>
    </ligandPart>
</feature>
<dbReference type="Gene3D" id="1.10.760.10">
    <property type="entry name" value="Cytochrome c-like domain"/>
    <property type="match status" value="2"/>
</dbReference>
<dbReference type="InterPro" id="IPR009056">
    <property type="entry name" value="Cyt_c-like_dom"/>
</dbReference>
<dbReference type="OrthoDB" id="9773456at2"/>
<evidence type="ECO:0000256" key="3">
    <source>
        <dbReference type="ARBA" id="ARBA00022617"/>
    </source>
</evidence>
<dbReference type="AlphaFoldDB" id="A0A2S7US73"/>
<keyword evidence="6" id="KW-0249">Electron transport</keyword>
<dbReference type="PIRSF" id="PIRSF000005">
    <property type="entry name" value="Cytochrome_c4"/>
    <property type="match status" value="1"/>
</dbReference>
<proteinExistence type="predicted"/>
<dbReference type="InterPro" id="IPR050597">
    <property type="entry name" value="Cytochrome_c_Oxidase_Subunit"/>
</dbReference>
<feature type="binding site" description="axial binding residue" evidence="9">
    <location>
        <position position="37"/>
    </location>
    <ligand>
        <name>heme c</name>
        <dbReference type="ChEBI" id="CHEBI:61717"/>
        <label>1</label>
    </ligand>
    <ligandPart>
        <name>Fe</name>
        <dbReference type="ChEBI" id="CHEBI:18248"/>
    </ligandPart>
</feature>
<feature type="binding site" description="covalent" evidence="8">
    <location>
        <position position="129"/>
    </location>
    <ligand>
        <name>heme c</name>
        <dbReference type="ChEBI" id="CHEBI:61717"/>
        <label>2</label>
    </ligand>
</feature>
<evidence type="ECO:0000256" key="8">
    <source>
        <dbReference type="PIRSR" id="PIRSR000005-1"/>
    </source>
</evidence>
<dbReference type="EMBL" id="MSCH01000003">
    <property type="protein sequence ID" value="PQJ52777.1"/>
    <property type="molecule type" value="Genomic_DNA"/>
</dbReference>
<dbReference type="InterPro" id="IPR024167">
    <property type="entry name" value="Cytochrome_c4-like"/>
</dbReference>
<feature type="signal peptide" evidence="10">
    <location>
        <begin position="1"/>
        <end position="21"/>
    </location>
</feature>